<protein>
    <submittedName>
        <fullName evidence="9">ABC transport system permease protein</fullName>
    </submittedName>
</protein>
<feature type="transmembrane region" description="Helical" evidence="7">
    <location>
        <begin position="800"/>
        <end position="831"/>
    </location>
</feature>
<evidence type="ECO:0000256" key="7">
    <source>
        <dbReference type="SAM" id="Phobius"/>
    </source>
</evidence>
<reference evidence="9 10" key="1">
    <citation type="submission" date="2020-10" db="EMBL/GenBank/DDBJ databases">
        <title>Sequencing the genomes of 1000 actinobacteria strains.</title>
        <authorList>
            <person name="Klenk H.-P."/>
        </authorList>
    </citation>
    <scope>NUCLEOTIDE SEQUENCE [LARGE SCALE GENOMIC DNA]</scope>
    <source>
        <strain evidence="9 10">DSM 43748</strain>
    </source>
</reference>
<keyword evidence="5 7" id="KW-0472">Membrane</keyword>
<keyword evidence="10" id="KW-1185">Reference proteome</keyword>
<feature type="domain" description="ABC3 transporter permease C-terminal" evidence="8">
    <location>
        <begin position="265"/>
        <end position="377"/>
    </location>
</feature>
<keyword evidence="3 7" id="KW-0812">Transmembrane</keyword>
<feature type="transmembrane region" description="Helical" evidence="7">
    <location>
        <begin position="350"/>
        <end position="375"/>
    </location>
</feature>
<evidence type="ECO:0000313" key="9">
    <source>
        <dbReference type="EMBL" id="MBE1562978.1"/>
    </source>
</evidence>
<proteinExistence type="inferred from homology"/>
<dbReference type="InterPro" id="IPR003838">
    <property type="entry name" value="ABC3_permease_C"/>
</dbReference>
<name>A0ABR9KN13_9ACTN</name>
<dbReference type="PANTHER" id="PTHR30572:SF4">
    <property type="entry name" value="ABC TRANSPORTER PERMEASE YTRF"/>
    <property type="match status" value="1"/>
</dbReference>
<evidence type="ECO:0000256" key="2">
    <source>
        <dbReference type="ARBA" id="ARBA00022475"/>
    </source>
</evidence>
<dbReference type="Pfam" id="PF02687">
    <property type="entry name" value="FtsX"/>
    <property type="match status" value="1"/>
</dbReference>
<evidence type="ECO:0000313" key="10">
    <source>
        <dbReference type="Proteomes" id="UP000661607"/>
    </source>
</evidence>
<evidence type="ECO:0000256" key="3">
    <source>
        <dbReference type="ARBA" id="ARBA00022692"/>
    </source>
</evidence>
<dbReference type="EMBL" id="JADBEF010000001">
    <property type="protein sequence ID" value="MBE1562978.1"/>
    <property type="molecule type" value="Genomic_DNA"/>
</dbReference>
<evidence type="ECO:0000259" key="8">
    <source>
        <dbReference type="Pfam" id="PF02687"/>
    </source>
</evidence>
<sequence>MRALLRISRRDARRAKGRTALIMVMIGLPVLVITGVFTFAATADVTLREGIVRKLGAADLRVMTTEYDRVAEQYGDIGVPGTEESGRPANAAPTTAAEVAARLQPGSRLIGFDEGSVDVRADRGYDHVSAMEIDLRDPLTRGMRPLIEGRYPAAPDEVVVTPALGRGLGDTIEVTRAERRVRVVGVVEYPFNSEHVEVVGFRGVLMMDKRDGHGTGWLADTPAPPTWADTQRLNEVGLVGLSAASLDREPAMALGTTAVVGIAVAVFMVVMETVLLAGPAFAIGLRRRATELAVIAAQGGSKAQLRAIVLADGLLLGGAAALVAAVVGVAGGLLLVPLLSGSVGPPEVPWWPVLGVMALGLVSGVVAALVPAVLAGRQDTAAVLAGRSGTARGGSGRPVLGLVLLVAGVAATLYASRTHEAWVFAAAALGLLGLVALVPSLVTLTGRLAVRLPLAPRLGVRDAVRHRMRTASAVAAVMAATAGAVTVGIGFNSQYVQAHDSFRSETPIGTLTVSARRADDATWTKIRQAAQERLPGVRLVEGMQPVDANGDLVVLVPDRSFACPSCGPMLYGLLVGDQRLLELVQGRRDPGAATALAEGKAVVFDPSMVRDGRLSVHFASGTSADGKVFKVPAVVAKAADPRMGGVLLPPAAVRAKGFALEERVVYARHQPKDVALLQKDLAVVSADVAVSLEDGFQRDLAIVLLVLMGGALVLVLGGTFVATALAAADLRPDLATIAAVGAPSSTGRLVVAGQAGYIAGLGALVGAVAGAVPGVALAWVMTSKFGDYPMFVSQRMAEPAAGATVAVPWSLVGAIVIGLPLLAALVAGAFARTRALPLTRRLT</sequence>
<feature type="transmembrane region" description="Helical" evidence="7">
    <location>
        <begin position="700"/>
        <end position="728"/>
    </location>
</feature>
<dbReference type="InterPro" id="IPR050250">
    <property type="entry name" value="Macrolide_Exporter_MacB"/>
</dbReference>
<keyword evidence="4 7" id="KW-1133">Transmembrane helix</keyword>
<comment type="subcellular location">
    <subcellularLocation>
        <location evidence="1">Cell membrane</location>
        <topology evidence="1">Multi-pass membrane protein</topology>
    </subcellularLocation>
</comment>
<dbReference type="PANTHER" id="PTHR30572">
    <property type="entry name" value="MEMBRANE COMPONENT OF TRANSPORTER-RELATED"/>
    <property type="match status" value="1"/>
</dbReference>
<feature type="transmembrane region" description="Helical" evidence="7">
    <location>
        <begin position="396"/>
        <end position="415"/>
    </location>
</feature>
<evidence type="ECO:0000256" key="1">
    <source>
        <dbReference type="ARBA" id="ARBA00004651"/>
    </source>
</evidence>
<evidence type="ECO:0000256" key="6">
    <source>
        <dbReference type="ARBA" id="ARBA00038076"/>
    </source>
</evidence>
<gene>
    <name evidence="9" type="ORF">H4W81_005757</name>
</gene>
<feature type="transmembrane region" description="Helical" evidence="7">
    <location>
        <begin position="421"/>
        <end position="450"/>
    </location>
</feature>
<feature type="transmembrane region" description="Helical" evidence="7">
    <location>
        <begin position="314"/>
        <end position="338"/>
    </location>
</feature>
<dbReference type="Proteomes" id="UP000661607">
    <property type="component" value="Unassembled WGS sequence"/>
</dbReference>
<accession>A0ABR9KN13</accession>
<dbReference type="RefSeq" id="WP_192777633.1">
    <property type="nucleotide sequence ID" value="NZ_BAAASY010000004.1"/>
</dbReference>
<organism evidence="9 10">
    <name type="scientific">Nonomuraea africana</name>
    <dbReference type="NCBI Taxonomy" id="46171"/>
    <lineage>
        <taxon>Bacteria</taxon>
        <taxon>Bacillati</taxon>
        <taxon>Actinomycetota</taxon>
        <taxon>Actinomycetes</taxon>
        <taxon>Streptosporangiales</taxon>
        <taxon>Streptosporangiaceae</taxon>
        <taxon>Nonomuraea</taxon>
    </lineage>
</organism>
<feature type="transmembrane region" description="Helical" evidence="7">
    <location>
        <begin position="20"/>
        <end position="41"/>
    </location>
</feature>
<comment type="caution">
    <text evidence="9">The sequence shown here is derived from an EMBL/GenBank/DDBJ whole genome shotgun (WGS) entry which is preliminary data.</text>
</comment>
<feature type="transmembrane region" description="Helical" evidence="7">
    <location>
        <begin position="749"/>
        <end position="780"/>
    </location>
</feature>
<evidence type="ECO:0000256" key="4">
    <source>
        <dbReference type="ARBA" id="ARBA00022989"/>
    </source>
</evidence>
<evidence type="ECO:0000256" key="5">
    <source>
        <dbReference type="ARBA" id="ARBA00023136"/>
    </source>
</evidence>
<feature type="transmembrane region" description="Helical" evidence="7">
    <location>
        <begin position="471"/>
        <end position="491"/>
    </location>
</feature>
<keyword evidence="2" id="KW-1003">Cell membrane</keyword>
<comment type="similarity">
    <text evidence="6">Belongs to the ABC-4 integral membrane protein family.</text>
</comment>
<feature type="transmembrane region" description="Helical" evidence="7">
    <location>
        <begin position="251"/>
        <end position="278"/>
    </location>
</feature>